<feature type="domain" description="Glycoside hydrolase family 31 TIM barrel" evidence="11">
    <location>
        <begin position="329"/>
        <end position="717"/>
    </location>
</feature>
<sequence>MAKFKIRKEILWTLLIVVLIAAVIIPIIIVYAEAEQDLGNRIACFPLMEIENDEKLDSAFCQSKGCIYDDAGENVKCYLPLDGSKSYGYQHNSTIYAGDGTYIEHQLQRRQDTPSLYGGDYEKVKFKVTFYGDKMLRFSFYQDGSSIENNQPPVGLNLPIPTAPSDTSDYIVKISDNIEGGPFDFAIRRRSTDQIILDTKLGGLTIAKQFLMITFALPSEHLYGIGENTHDSFAHNMNYKMHPIFARDQPPGDGEMNLYGSHPFYMVSEDDGSSHGVFLFNSHAIDVTTLPYPGLTYRTIGGGLDFFVFLGPKPEDVVKQYTGVIGRTMMPAYWSLGFQICRYGYTGTDEIREVVERTRNAGIPQDVQYADIDHMDNQADFTLGPTFLDLPDFVREQAVGGLRFIPILDPAINTEKTNMDYPPHTNAMLAGAYITWFNDTLQPNSDCSASPGDCQPLDNVMLGYVWPDGRTAFPDFFKNETHVWWKKEMKTFHDLLPYDGIWIDMNEPAAFDTNKEKPFNYPPEKHPWNLICPVNEWDDPPYITLSASRSDTKRLSDKTICMVGRQGQNDEYLHYAVHNLYGWSQTKPTFEGLQGATGKRGVVITRSTFPSSGKHAGHWLGDNTARWKDLHSSIIGSLEFNLFGIPYIGADICGFFGNSTEELCERWMELGAFYPFSRNHNTIGMAPQDPAIWPSVASASRTALNIRYRLLPYLYTLFYHSHTTGSTVVRPLYHEYPTDVRAKSIDGQFLWGPALLISPVLTPETTQLGAYLPADTWYDYHTGKKEETSGTDVTWNTPLDKINLHVRGGYILPQQLEALNTKLSRQNNFTMIVALNSDKTAAGDLFWDDGETIDTISTNKYHYIRFSYTETIVNGVAIEGVLNMQVQVNTSSSNGLENLKMDSALIYGLEKSPKSINGGIFDYNADTKVANLFNLARPMTSNWDIVLIF</sequence>
<name>A0AAD5PUD2_9CRUS</name>
<dbReference type="AlphaFoldDB" id="A0AAD5PUD2"/>
<feature type="domain" description="Glycoside hydrolase family 31 N-terminal" evidence="12">
    <location>
        <begin position="126"/>
        <end position="283"/>
    </location>
</feature>
<dbReference type="Gene3D" id="3.20.20.80">
    <property type="entry name" value="Glycosidases"/>
    <property type="match status" value="1"/>
</dbReference>
<dbReference type="GO" id="GO:0030246">
    <property type="term" value="F:carbohydrate binding"/>
    <property type="evidence" value="ECO:0007669"/>
    <property type="project" value="InterPro"/>
</dbReference>
<comment type="caution">
    <text evidence="14">The sequence shown here is derived from an EMBL/GenBank/DDBJ whole genome shotgun (WGS) entry which is preliminary data.</text>
</comment>
<evidence type="ECO:0000256" key="5">
    <source>
        <dbReference type="ARBA" id="ARBA00022801"/>
    </source>
</evidence>
<dbReference type="GO" id="GO:0004558">
    <property type="term" value="F:alpha-1,4-glucosidase activity"/>
    <property type="evidence" value="ECO:0007669"/>
    <property type="project" value="TreeGrafter"/>
</dbReference>
<evidence type="ECO:0000256" key="10">
    <source>
        <dbReference type="SAM" id="Phobius"/>
    </source>
</evidence>
<evidence type="ECO:0000256" key="8">
    <source>
        <dbReference type="ARBA" id="ARBA00041343"/>
    </source>
</evidence>
<dbReference type="SUPFAM" id="SSF51445">
    <property type="entry name" value="(Trans)glycosidases"/>
    <property type="match status" value="1"/>
</dbReference>
<evidence type="ECO:0000313" key="14">
    <source>
        <dbReference type="EMBL" id="KAI9560191.1"/>
    </source>
</evidence>
<keyword evidence="6" id="KW-0325">Glycoprotein</keyword>
<dbReference type="InterPro" id="IPR030459">
    <property type="entry name" value="Glyco_hydro_31_CS"/>
</dbReference>
<keyword evidence="15" id="KW-1185">Reference proteome</keyword>
<evidence type="ECO:0000256" key="2">
    <source>
        <dbReference type="ARBA" id="ARBA00007806"/>
    </source>
</evidence>
<keyword evidence="4" id="KW-0732">Signal</keyword>
<dbReference type="InterPro" id="IPR000322">
    <property type="entry name" value="Glyco_hydro_31_TIM"/>
</dbReference>
<dbReference type="Pfam" id="PF21365">
    <property type="entry name" value="Glyco_hydro_31_3rd"/>
    <property type="match status" value="1"/>
</dbReference>
<dbReference type="Pfam" id="PF01055">
    <property type="entry name" value="Glyco_hydro_31_2nd"/>
    <property type="match status" value="1"/>
</dbReference>
<dbReference type="EMBL" id="WJBH02000004">
    <property type="protein sequence ID" value="KAI9560191.1"/>
    <property type="molecule type" value="Genomic_DNA"/>
</dbReference>
<feature type="transmembrane region" description="Helical" evidence="10">
    <location>
        <begin position="12"/>
        <end position="32"/>
    </location>
</feature>
<dbReference type="InterPro" id="IPR048395">
    <property type="entry name" value="Glyco_hydro_31_C"/>
</dbReference>
<dbReference type="InterPro" id="IPR017853">
    <property type="entry name" value="GH"/>
</dbReference>
<evidence type="ECO:0000259" key="11">
    <source>
        <dbReference type="Pfam" id="PF01055"/>
    </source>
</evidence>
<evidence type="ECO:0000256" key="4">
    <source>
        <dbReference type="ARBA" id="ARBA00022729"/>
    </source>
</evidence>
<dbReference type="InterPro" id="IPR030458">
    <property type="entry name" value="Glyco_hydro_31_AS"/>
</dbReference>
<comment type="catalytic activity">
    <reaction evidence="1">
        <text>Hydrolysis of terminal, non-reducing (1-&gt;4)-linked alpha-D-glucose residues with release of alpha-D-glucose.</text>
        <dbReference type="EC" id="3.2.1.20"/>
    </reaction>
</comment>
<evidence type="ECO:0000256" key="9">
    <source>
        <dbReference type="RuleBase" id="RU361185"/>
    </source>
</evidence>
<accession>A0AAD5PUD2</accession>
<dbReference type="InterPro" id="IPR011013">
    <property type="entry name" value="Gal_mutarotase_sf_dom"/>
</dbReference>
<dbReference type="PANTHER" id="PTHR22762">
    <property type="entry name" value="ALPHA-GLUCOSIDASE"/>
    <property type="match status" value="1"/>
</dbReference>
<evidence type="ECO:0000259" key="13">
    <source>
        <dbReference type="Pfam" id="PF21365"/>
    </source>
</evidence>
<dbReference type="Gene3D" id="2.60.40.1760">
    <property type="entry name" value="glycosyl hydrolase (family 31)"/>
    <property type="match status" value="1"/>
</dbReference>
<dbReference type="CDD" id="cd06602">
    <property type="entry name" value="GH31_MGAM_SI_GAA"/>
    <property type="match status" value="1"/>
</dbReference>
<proteinExistence type="inferred from homology"/>
<keyword evidence="5 9" id="KW-0378">Hydrolase</keyword>
<keyword evidence="7 9" id="KW-0326">Glycosidase</keyword>
<evidence type="ECO:0000313" key="15">
    <source>
        <dbReference type="Proteomes" id="UP000820818"/>
    </source>
</evidence>
<dbReference type="GO" id="GO:0005975">
    <property type="term" value="P:carbohydrate metabolic process"/>
    <property type="evidence" value="ECO:0007669"/>
    <property type="project" value="InterPro"/>
</dbReference>
<feature type="domain" description="Glycosyl hydrolase family 31 C-terminal" evidence="13">
    <location>
        <begin position="725"/>
        <end position="812"/>
    </location>
</feature>
<dbReference type="Gene3D" id="2.60.40.1180">
    <property type="entry name" value="Golgi alpha-mannosidase II"/>
    <property type="match status" value="2"/>
</dbReference>
<gene>
    <name evidence="14" type="ORF">GHT06_014205</name>
</gene>
<evidence type="ECO:0000256" key="3">
    <source>
        <dbReference type="ARBA" id="ARBA00012741"/>
    </source>
</evidence>
<dbReference type="Pfam" id="PF13802">
    <property type="entry name" value="Gal_mutarotas_2"/>
    <property type="match status" value="1"/>
</dbReference>
<reference evidence="14 15" key="1">
    <citation type="submission" date="2022-05" db="EMBL/GenBank/DDBJ databases">
        <title>A multi-omics perspective on studying reproductive biology in Daphnia sinensis.</title>
        <authorList>
            <person name="Jia J."/>
        </authorList>
    </citation>
    <scope>NUCLEOTIDE SEQUENCE [LARGE SCALE GENOMIC DNA]</scope>
    <source>
        <strain evidence="14 15">WSL</strain>
    </source>
</reference>
<organism evidence="14 15">
    <name type="scientific">Daphnia sinensis</name>
    <dbReference type="NCBI Taxonomy" id="1820382"/>
    <lineage>
        <taxon>Eukaryota</taxon>
        <taxon>Metazoa</taxon>
        <taxon>Ecdysozoa</taxon>
        <taxon>Arthropoda</taxon>
        <taxon>Crustacea</taxon>
        <taxon>Branchiopoda</taxon>
        <taxon>Diplostraca</taxon>
        <taxon>Cladocera</taxon>
        <taxon>Anomopoda</taxon>
        <taxon>Daphniidae</taxon>
        <taxon>Daphnia</taxon>
        <taxon>Daphnia similis group</taxon>
    </lineage>
</organism>
<keyword evidence="10" id="KW-0472">Membrane</keyword>
<dbReference type="PROSITE" id="PS00707">
    <property type="entry name" value="GLYCOSYL_HYDROL_F31_2"/>
    <property type="match status" value="1"/>
</dbReference>
<evidence type="ECO:0000256" key="1">
    <source>
        <dbReference type="ARBA" id="ARBA00001657"/>
    </source>
</evidence>
<dbReference type="PANTHER" id="PTHR22762:SF133">
    <property type="entry name" value="P-TYPE DOMAIN-CONTAINING PROTEIN"/>
    <property type="match status" value="1"/>
</dbReference>
<dbReference type="Proteomes" id="UP000820818">
    <property type="component" value="Linkage Group LG4"/>
</dbReference>
<dbReference type="CDD" id="cd14752">
    <property type="entry name" value="GH31_N"/>
    <property type="match status" value="1"/>
</dbReference>
<evidence type="ECO:0000256" key="7">
    <source>
        <dbReference type="ARBA" id="ARBA00023295"/>
    </source>
</evidence>
<dbReference type="InterPro" id="IPR025887">
    <property type="entry name" value="Glyco_hydro_31_N_dom"/>
</dbReference>
<comment type="similarity">
    <text evidence="2 9">Belongs to the glycosyl hydrolase 31 family.</text>
</comment>
<dbReference type="SUPFAM" id="SSF74650">
    <property type="entry name" value="Galactose mutarotase-like"/>
    <property type="match status" value="1"/>
</dbReference>
<keyword evidence="10" id="KW-0812">Transmembrane</keyword>
<dbReference type="FunFam" id="2.60.40.1180:FF:000001">
    <property type="entry name" value="Maltase-glucoamylase, intestinal"/>
    <property type="match status" value="1"/>
</dbReference>
<dbReference type="InterPro" id="IPR013780">
    <property type="entry name" value="Glyco_hydro_b"/>
</dbReference>
<dbReference type="PROSITE" id="PS00129">
    <property type="entry name" value="GLYCOSYL_HYDROL_F31_1"/>
    <property type="match status" value="1"/>
</dbReference>
<evidence type="ECO:0000259" key="12">
    <source>
        <dbReference type="Pfam" id="PF13802"/>
    </source>
</evidence>
<evidence type="ECO:0000256" key="6">
    <source>
        <dbReference type="ARBA" id="ARBA00023180"/>
    </source>
</evidence>
<dbReference type="EC" id="3.2.1.20" evidence="3"/>
<keyword evidence="10" id="KW-1133">Transmembrane helix</keyword>
<dbReference type="SUPFAM" id="SSF51011">
    <property type="entry name" value="Glycosyl hydrolase domain"/>
    <property type="match status" value="1"/>
</dbReference>
<protein>
    <recommendedName>
        <fullName evidence="3">alpha-glucosidase</fullName>
        <ecNumber evidence="3">3.2.1.20</ecNumber>
    </recommendedName>
    <alternativeName>
        <fullName evidence="8">Maltase</fullName>
    </alternativeName>
</protein>